<dbReference type="AlphaFoldDB" id="A0A2S8IH55"/>
<name>A0A2S8IH55_BURCE</name>
<dbReference type="Proteomes" id="UP000238206">
    <property type="component" value="Unassembled WGS sequence"/>
</dbReference>
<accession>A0A2S8IH55</accession>
<dbReference type="EMBL" id="PUIQ01000043">
    <property type="protein sequence ID" value="PQP13999.1"/>
    <property type="molecule type" value="Genomic_DNA"/>
</dbReference>
<sequence>MQHYFILNDQHEPVEVDLETFCKHRDRDIGDTTVALNTRVWTTFHGVTNHSDPPVEPYFVHYVFEPGHLYRTVDTYGYDNAVARHGRIVEWLTKRAERRRQRAAAVKAL</sequence>
<comment type="caution">
    <text evidence="1">The sequence shown here is derived from an EMBL/GenBank/DDBJ whole genome shotgun (WGS) entry which is preliminary data.</text>
</comment>
<organism evidence="1 2">
    <name type="scientific">Burkholderia cepacia</name>
    <name type="common">Pseudomonas cepacia</name>
    <dbReference type="NCBI Taxonomy" id="292"/>
    <lineage>
        <taxon>Bacteria</taxon>
        <taxon>Pseudomonadati</taxon>
        <taxon>Pseudomonadota</taxon>
        <taxon>Betaproteobacteria</taxon>
        <taxon>Burkholderiales</taxon>
        <taxon>Burkholderiaceae</taxon>
        <taxon>Burkholderia</taxon>
        <taxon>Burkholderia cepacia complex</taxon>
    </lineage>
</organism>
<reference evidence="1 2" key="1">
    <citation type="submission" date="2018-02" db="EMBL/GenBank/DDBJ databases">
        <title>Draft genome sequencing of Burkholderia cepacia Y14-15.</title>
        <authorList>
            <person name="Zheng B.-X."/>
        </authorList>
    </citation>
    <scope>NUCLEOTIDE SEQUENCE [LARGE SCALE GENOMIC DNA]</scope>
    <source>
        <strain evidence="1 2">Y14-15</strain>
    </source>
</reference>
<evidence type="ECO:0000313" key="2">
    <source>
        <dbReference type="Proteomes" id="UP000238206"/>
    </source>
</evidence>
<evidence type="ECO:0000313" key="1">
    <source>
        <dbReference type="EMBL" id="PQP13999.1"/>
    </source>
</evidence>
<dbReference type="RefSeq" id="WP_105392702.1">
    <property type="nucleotide sequence ID" value="NZ_PUIQ01000043.1"/>
</dbReference>
<protein>
    <submittedName>
        <fullName evidence="1">Uncharacterized protein</fullName>
    </submittedName>
</protein>
<gene>
    <name evidence="1" type="ORF">C5615_28200</name>
</gene>
<proteinExistence type="predicted"/>